<name>A0A261FVW5_9BIFI</name>
<keyword evidence="1" id="KW-0472">Membrane</keyword>
<keyword evidence="1" id="KW-1133">Transmembrane helix</keyword>
<comment type="caution">
    <text evidence="3">The sequence shown here is derived from an EMBL/GenBank/DDBJ whole genome shotgun (WGS) entry which is preliminary data.</text>
</comment>
<reference evidence="3 4" key="1">
    <citation type="journal article" date="2017" name="BMC Genomics">
        <title>Comparative genomic and phylogenomic analyses of the Bifidobacteriaceae family.</title>
        <authorList>
            <person name="Lugli G.A."/>
            <person name="Milani C."/>
            <person name="Turroni F."/>
            <person name="Duranti S."/>
            <person name="Mancabelli L."/>
            <person name="Mangifesta M."/>
            <person name="Ferrario C."/>
            <person name="Modesto M."/>
            <person name="Mattarelli P."/>
            <person name="Jiri K."/>
            <person name="van Sinderen D."/>
            <person name="Ventura M."/>
        </authorList>
    </citation>
    <scope>NUCLEOTIDE SEQUENCE [LARGE SCALE GENOMIC DNA]</scope>
    <source>
        <strain evidence="3 4">DSM 28807</strain>
    </source>
</reference>
<keyword evidence="1" id="KW-0812">Transmembrane</keyword>
<dbReference type="Pfam" id="PF19701">
    <property type="entry name" value="DUF6199"/>
    <property type="match status" value="1"/>
</dbReference>
<organism evidence="3 4">
    <name type="scientific">Bifidobacterium lemurum</name>
    <dbReference type="NCBI Taxonomy" id="1603886"/>
    <lineage>
        <taxon>Bacteria</taxon>
        <taxon>Bacillati</taxon>
        <taxon>Actinomycetota</taxon>
        <taxon>Actinomycetes</taxon>
        <taxon>Bifidobacteriales</taxon>
        <taxon>Bifidobacteriaceae</taxon>
        <taxon>Bifidobacterium</taxon>
    </lineage>
</organism>
<sequence length="68" mass="7516">MYIVLGLVLIAIGLLMVIEPKSFYEITQGWKNDGYAEPSQLFIISTRFGGAMFILVGLAGDIILLFFS</sequence>
<dbReference type="RefSeq" id="WP_072725392.1">
    <property type="nucleotide sequence ID" value="NZ_BDIS01000015.1"/>
</dbReference>
<evidence type="ECO:0000313" key="4">
    <source>
        <dbReference type="Proteomes" id="UP000216352"/>
    </source>
</evidence>
<feature type="domain" description="DUF6199" evidence="2">
    <location>
        <begin position="5"/>
        <end position="60"/>
    </location>
</feature>
<dbReference type="OrthoDB" id="1956087at2"/>
<keyword evidence="4" id="KW-1185">Reference proteome</keyword>
<dbReference type="Proteomes" id="UP000216352">
    <property type="component" value="Unassembled WGS sequence"/>
</dbReference>
<evidence type="ECO:0000259" key="2">
    <source>
        <dbReference type="Pfam" id="PF19701"/>
    </source>
</evidence>
<gene>
    <name evidence="3" type="ORF">BLEM_0030</name>
</gene>
<dbReference type="AlphaFoldDB" id="A0A261FVW5"/>
<evidence type="ECO:0000256" key="1">
    <source>
        <dbReference type="SAM" id="Phobius"/>
    </source>
</evidence>
<dbReference type="InterPro" id="IPR045679">
    <property type="entry name" value="DUF6199"/>
</dbReference>
<proteinExistence type="predicted"/>
<dbReference type="EMBL" id="MWWX01000001">
    <property type="protein sequence ID" value="OZG63327.1"/>
    <property type="molecule type" value="Genomic_DNA"/>
</dbReference>
<feature type="transmembrane region" description="Helical" evidence="1">
    <location>
        <begin position="44"/>
        <end position="67"/>
    </location>
</feature>
<evidence type="ECO:0000313" key="3">
    <source>
        <dbReference type="EMBL" id="OZG63327.1"/>
    </source>
</evidence>
<accession>A0A261FVW5</accession>
<protein>
    <recommendedName>
        <fullName evidence="2">DUF6199 domain-containing protein</fullName>
    </recommendedName>
</protein>